<accession>A0A444DRY2</accession>
<comment type="caution">
    <text evidence="1">The sequence shown here is derived from an EMBL/GenBank/DDBJ whole genome shotgun (WGS) entry which is preliminary data.</text>
</comment>
<reference evidence="1 2" key="1">
    <citation type="journal article" date="2014" name="Agronomy (Basel)">
        <title>A Draft Genome Sequence for Ensete ventricosum, the Drought-Tolerant Tree Against Hunger.</title>
        <authorList>
            <person name="Harrison J."/>
            <person name="Moore K.A."/>
            <person name="Paszkiewicz K."/>
            <person name="Jones T."/>
            <person name="Grant M."/>
            <person name="Ambacheew D."/>
            <person name="Muzemil S."/>
            <person name="Studholme D.J."/>
        </authorList>
    </citation>
    <scope>NUCLEOTIDE SEQUENCE [LARGE SCALE GENOMIC DNA]</scope>
</reference>
<dbReference type="Proteomes" id="UP000287651">
    <property type="component" value="Unassembled WGS sequence"/>
</dbReference>
<evidence type="ECO:0000313" key="1">
    <source>
        <dbReference type="EMBL" id="RRT40799.1"/>
    </source>
</evidence>
<organism evidence="1 2">
    <name type="scientific">Ensete ventricosum</name>
    <name type="common">Abyssinian banana</name>
    <name type="synonym">Musa ensete</name>
    <dbReference type="NCBI Taxonomy" id="4639"/>
    <lineage>
        <taxon>Eukaryota</taxon>
        <taxon>Viridiplantae</taxon>
        <taxon>Streptophyta</taxon>
        <taxon>Embryophyta</taxon>
        <taxon>Tracheophyta</taxon>
        <taxon>Spermatophyta</taxon>
        <taxon>Magnoliopsida</taxon>
        <taxon>Liliopsida</taxon>
        <taxon>Zingiberales</taxon>
        <taxon>Musaceae</taxon>
        <taxon>Ensete</taxon>
    </lineage>
</organism>
<sequence length="88" mass="9917">MVERSGILISEHRIRVSSSVYRGSAKALLAAVPVSKQGQRIYELKLTLCYLMLTLRNLLSHLYSMLLIQAEPAYLHSVVRAGVLTRDF</sequence>
<dbReference type="AlphaFoldDB" id="A0A444DRY2"/>
<gene>
    <name evidence="1" type="ORF">B296_00022786</name>
</gene>
<dbReference type="EMBL" id="AMZH03019091">
    <property type="protein sequence ID" value="RRT40799.1"/>
    <property type="molecule type" value="Genomic_DNA"/>
</dbReference>
<proteinExistence type="predicted"/>
<protein>
    <submittedName>
        <fullName evidence="1">Uncharacterized protein</fullName>
    </submittedName>
</protein>
<name>A0A444DRY2_ENSVE</name>
<evidence type="ECO:0000313" key="2">
    <source>
        <dbReference type="Proteomes" id="UP000287651"/>
    </source>
</evidence>